<protein>
    <recommendedName>
        <fullName evidence="7">C3H1-type domain-containing protein</fullName>
    </recommendedName>
</protein>
<evidence type="ECO:0000259" key="7">
    <source>
        <dbReference type="PROSITE" id="PS50103"/>
    </source>
</evidence>
<dbReference type="PANTHER" id="PTHR11224">
    <property type="entry name" value="MAKORIN-RELATED"/>
    <property type="match status" value="1"/>
</dbReference>
<feature type="region of interest" description="Disordered" evidence="6">
    <location>
        <begin position="232"/>
        <end position="257"/>
    </location>
</feature>
<dbReference type="SUPFAM" id="SSF90229">
    <property type="entry name" value="CCCH zinc finger"/>
    <property type="match status" value="2"/>
</dbReference>
<feature type="domain" description="C3H1-type" evidence="7">
    <location>
        <begin position="65"/>
        <end position="92"/>
    </location>
</feature>
<accession>A0A9W8A0Q6</accession>
<evidence type="ECO:0000256" key="3">
    <source>
        <dbReference type="ARBA" id="ARBA00022771"/>
    </source>
</evidence>
<feature type="compositionally biased region" description="Basic residues" evidence="6">
    <location>
        <begin position="1"/>
        <end position="10"/>
    </location>
</feature>
<dbReference type="InterPro" id="IPR045072">
    <property type="entry name" value="MKRN-like"/>
</dbReference>
<dbReference type="InterPro" id="IPR041367">
    <property type="entry name" value="Znf-CCCH_4"/>
</dbReference>
<keyword evidence="1 5" id="KW-0479">Metal-binding</keyword>
<feature type="zinc finger region" description="C3H1-type" evidence="5">
    <location>
        <begin position="65"/>
        <end position="92"/>
    </location>
</feature>
<dbReference type="GO" id="GO:0000209">
    <property type="term" value="P:protein polyubiquitination"/>
    <property type="evidence" value="ECO:0007669"/>
    <property type="project" value="InterPro"/>
</dbReference>
<feature type="zinc finger region" description="C3H1-type" evidence="5">
    <location>
        <begin position="36"/>
        <end position="63"/>
    </location>
</feature>
<feature type="compositionally biased region" description="Polar residues" evidence="6">
    <location>
        <begin position="194"/>
        <end position="213"/>
    </location>
</feature>
<feature type="domain" description="C3H1-type" evidence="7">
    <location>
        <begin position="36"/>
        <end position="63"/>
    </location>
</feature>
<keyword evidence="4 5" id="KW-0862">Zinc</keyword>
<reference evidence="8" key="1">
    <citation type="submission" date="2022-07" db="EMBL/GenBank/DDBJ databases">
        <title>Phylogenomic reconstructions and comparative analyses of Kickxellomycotina fungi.</title>
        <authorList>
            <person name="Reynolds N.K."/>
            <person name="Stajich J.E."/>
            <person name="Barry K."/>
            <person name="Grigoriev I.V."/>
            <person name="Crous P."/>
            <person name="Smith M.E."/>
        </authorList>
    </citation>
    <scope>NUCLEOTIDE SEQUENCE</scope>
    <source>
        <strain evidence="8">NBRC 100468</strain>
    </source>
</reference>
<comment type="caution">
    <text evidence="8">The sequence shown here is derived from an EMBL/GenBank/DDBJ whole genome shotgun (WGS) entry which is preliminary data.</text>
</comment>
<dbReference type="Pfam" id="PF18044">
    <property type="entry name" value="zf-CCCH_4"/>
    <property type="match status" value="1"/>
</dbReference>
<feature type="compositionally biased region" description="Low complexity" evidence="6">
    <location>
        <begin position="126"/>
        <end position="158"/>
    </location>
</feature>
<evidence type="ECO:0000256" key="5">
    <source>
        <dbReference type="PROSITE-ProRule" id="PRU00723"/>
    </source>
</evidence>
<evidence type="ECO:0000256" key="4">
    <source>
        <dbReference type="ARBA" id="ARBA00022833"/>
    </source>
</evidence>
<dbReference type="OrthoDB" id="411372at2759"/>
<feature type="region of interest" description="Disordered" evidence="6">
    <location>
        <begin position="120"/>
        <end position="213"/>
    </location>
</feature>
<keyword evidence="9" id="KW-1185">Reference proteome</keyword>
<dbReference type="GO" id="GO:0008270">
    <property type="term" value="F:zinc ion binding"/>
    <property type="evidence" value="ECO:0007669"/>
    <property type="project" value="UniProtKB-KW"/>
</dbReference>
<dbReference type="InterPro" id="IPR000571">
    <property type="entry name" value="Znf_CCCH"/>
</dbReference>
<feature type="region of interest" description="Disordered" evidence="6">
    <location>
        <begin position="1"/>
        <end position="38"/>
    </location>
</feature>
<dbReference type="PANTHER" id="PTHR11224:SF10">
    <property type="entry name" value="IP09428P-RELATED"/>
    <property type="match status" value="1"/>
</dbReference>
<keyword evidence="3 5" id="KW-0863">Zinc-finger</keyword>
<proteinExistence type="predicted"/>
<evidence type="ECO:0000313" key="9">
    <source>
        <dbReference type="Proteomes" id="UP001150538"/>
    </source>
</evidence>
<gene>
    <name evidence="8" type="ORF">H4219_003183</name>
</gene>
<dbReference type="PROSITE" id="PS50103">
    <property type="entry name" value="ZF_C3H1"/>
    <property type="match status" value="2"/>
</dbReference>
<dbReference type="Pfam" id="PF14608">
    <property type="entry name" value="zf-CCCH_2"/>
    <property type="match status" value="1"/>
</dbReference>
<evidence type="ECO:0000256" key="2">
    <source>
        <dbReference type="ARBA" id="ARBA00022737"/>
    </source>
</evidence>
<dbReference type="Proteomes" id="UP001150538">
    <property type="component" value="Unassembled WGS sequence"/>
</dbReference>
<dbReference type="InterPro" id="IPR036855">
    <property type="entry name" value="Znf_CCCH_sf"/>
</dbReference>
<evidence type="ECO:0000313" key="8">
    <source>
        <dbReference type="EMBL" id="KAJ1917440.1"/>
    </source>
</evidence>
<dbReference type="Gene3D" id="4.10.1000.10">
    <property type="entry name" value="Zinc finger, CCCH-type"/>
    <property type="match status" value="1"/>
</dbReference>
<dbReference type="AlphaFoldDB" id="A0A9W8A0Q6"/>
<keyword evidence="2" id="KW-0677">Repeat</keyword>
<dbReference type="GO" id="GO:0061630">
    <property type="term" value="F:ubiquitin protein ligase activity"/>
    <property type="evidence" value="ECO:0007669"/>
    <property type="project" value="InterPro"/>
</dbReference>
<dbReference type="EMBL" id="JANBPU010000071">
    <property type="protein sequence ID" value="KAJ1917440.1"/>
    <property type="molecule type" value="Genomic_DNA"/>
</dbReference>
<dbReference type="SMART" id="SM00356">
    <property type="entry name" value="ZnF_C3H1"/>
    <property type="match status" value="2"/>
</dbReference>
<name>A0A9W8A0Q6_9FUNG</name>
<evidence type="ECO:0000256" key="6">
    <source>
        <dbReference type="SAM" id="MobiDB-lite"/>
    </source>
</evidence>
<feature type="compositionally biased region" description="Basic and acidic residues" evidence="6">
    <location>
        <begin position="16"/>
        <end position="29"/>
    </location>
</feature>
<organism evidence="8 9">
    <name type="scientific">Mycoemilia scoparia</name>
    <dbReference type="NCBI Taxonomy" id="417184"/>
    <lineage>
        <taxon>Eukaryota</taxon>
        <taxon>Fungi</taxon>
        <taxon>Fungi incertae sedis</taxon>
        <taxon>Zoopagomycota</taxon>
        <taxon>Kickxellomycotina</taxon>
        <taxon>Kickxellomycetes</taxon>
        <taxon>Kickxellales</taxon>
        <taxon>Kickxellaceae</taxon>
        <taxon>Mycoemilia</taxon>
    </lineage>
</organism>
<evidence type="ECO:0000256" key="1">
    <source>
        <dbReference type="ARBA" id="ARBA00022723"/>
    </source>
</evidence>
<sequence length="721" mass="75900">MPKATVRNRKVSLSGKENDQDATSAERKGGGHNGGSTKHIPCKFFKNGNCTAGANCVFSHDPNAYVERPVCKYFMKGNCKYGNKCALSHGTSGDVPQKQQQGHSIVQGRSVINSNTRNALQSMDQSSSNSSAIQLNGISNNNNNNSSNGNDSERSSLSASSTPNGAAPGVGFGKAKVVSSQHTSSAMVDRDEPSNLTRSLRTGSNSQRLSTDQNANMLHENSAFSINRSSQIAHSNAPGRPRMLSTAGDSSGPVKSTAPHGSILIRNGNAGDASLPHFTSGSIPLLDQFSISVNRSTSAHHQTLGLSPRSNVSFLTETAFEHSTNMKAVSSSKGTSGFANDPYSRSMPHSKFIKSQMYSDGATTTLKSLAAQEEEALGGYLPSSLNELMTPNELATHRSRSNSLASPVGSFGSHGALHYSQSNVTTSLASRVMGTRDGLSSLNRMNGSLGQHPSMTTADGPKSFMSDFSPRLHGFSVDNSFAQAKHDLWDHQHRDGRVSSSIAPTLGGLSPSISSSLHTLNQIPLHGAHSDGRGLKVPGSAGLFSPGFGNYNHGGGVDSQHALYSNGYVQKPIGLNSASQHNAAIGEQLVGRSRSGAAANTLSHDTSDTAGIGATTSSHSSEIDAADIFTFDDDIPETSMRNLNLNGNPQSKRGNIGLPSQGAASNLEQKFPGYQPFQPTKTSPSAFASLKPAHSSVLHPQDFYSNPAYYQSFTSAASVNK</sequence>
<feature type="region of interest" description="Disordered" evidence="6">
    <location>
        <begin position="596"/>
        <end position="618"/>
    </location>
</feature>